<dbReference type="PROSITE" id="PS51257">
    <property type="entry name" value="PROKAR_LIPOPROTEIN"/>
    <property type="match status" value="1"/>
</dbReference>
<dbReference type="Pfam" id="PF14254">
    <property type="entry name" value="DUF4348"/>
    <property type="match status" value="1"/>
</dbReference>
<dbReference type="KEGG" id="scn:Solca_3613"/>
<protein>
    <recommendedName>
        <fullName evidence="3">DUF4348 domain-containing protein</fullName>
    </recommendedName>
</protein>
<name>H8KLB5_SOLCM</name>
<gene>
    <name evidence="1" type="ordered locus">Solca_3613</name>
</gene>
<organism evidence="1 2">
    <name type="scientific">Solitalea canadensis (strain ATCC 29591 / DSM 3403 / JCM 21819 / LMG 8368 / NBRC 15130 / NCIMB 12057 / USAM 9D)</name>
    <name type="common">Flexibacter canadensis</name>
    <dbReference type="NCBI Taxonomy" id="929556"/>
    <lineage>
        <taxon>Bacteria</taxon>
        <taxon>Pseudomonadati</taxon>
        <taxon>Bacteroidota</taxon>
        <taxon>Sphingobacteriia</taxon>
        <taxon>Sphingobacteriales</taxon>
        <taxon>Sphingobacteriaceae</taxon>
        <taxon>Solitalea</taxon>
    </lineage>
</organism>
<dbReference type="RefSeq" id="WP_014681840.1">
    <property type="nucleotide sequence ID" value="NC_017770.1"/>
</dbReference>
<evidence type="ECO:0000313" key="2">
    <source>
        <dbReference type="Proteomes" id="UP000007590"/>
    </source>
</evidence>
<accession>H8KLB5</accession>
<reference evidence="1" key="1">
    <citation type="submission" date="2012-02" db="EMBL/GenBank/DDBJ databases">
        <title>The complete genome of Solitalea canadensis DSM 3403.</title>
        <authorList>
            <consortium name="US DOE Joint Genome Institute (JGI-PGF)"/>
            <person name="Lucas S."/>
            <person name="Copeland A."/>
            <person name="Lapidus A."/>
            <person name="Glavina del Rio T."/>
            <person name="Dalin E."/>
            <person name="Tice H."/>
            <person name="Bruce D."/>
            <person name="Goodwin L."/>
            <person name="Pitluck S."/>
            <person name="Peters L."/>
            <person name="Ovchinnikova G."/>
            <person name="Lu M."/>
            <person name="Kyrpides N."/>
            <person name="Mavromatis K."/>
            <person name="Ivanova N."/>
            <person name="Brettin T."/>
            <person name="Detter J.C."/>
            <person name="Han C."/>
            <person name="Larimer F."/>
            <person name="Land M."/>
            <person name="Hauser L."/>
            <person name="Markowitz V."/>
            <person name="Cheng J.-F."/>
            <person name="Hugenholtz P."/>
            <person name="Woyke T."/>
            <person name="Wu D."/>
            <person name="Spring S."/>
            <person name="Schroeder M."/>
            <person name="Kopitz M."/>
            <person name="Brambilla E."/>
            <person name="Klenk H.-P."/>
            <person name="Eisen J.A."/>
        </authorList>
    </citation>
    <scope>NUCLEOTIDE SEQUENCE</scope>
    <source>
        <strain evidence="1">DSM 3403</strain>
    </source>
</reference>
<dbReference type="Gene3D" id="3.10.450.410">
    <property type="match status" value="1"/>
</dbReference>
<sequence>MLKRHFILSFSLATMLTSCESNSTNTKSQHSNETAIISTKETVDNNFNDFIEKFSTDSAFQLNRTKFPLKTKWYDIFNDRDSLIYRNRLDFEVMDFRKKTLASHLDQWEQKIVVDKNNTSATIEIRGIENGIRVDYLFKKINGAWMLIEINDSST</sequence>
<dbReference type="InterPro" id="IPR025590">
    <property type="entry name" value="DUF4348"/>
</dbReference>
<dbReference type="eggNOG" id="ENOG5033GDZ">
    <property type="taxonomic scope" value="Bacteria"/>
</dbReference>
<keyword evidence="2" id="KW-1185">Reference proteome</keyword>
<evidence type="ECO:0000313" key="1">
    <source>
        <dbReference type="EMBL" id="AFD08617.1"/>
    </source>
</evidence>
<dbReference type="STRING" id="929556.Solca_3613"/>
<dbReference type="AlphaFoldDB" id="H8KLB5"/>
<dbReference type="EMBL" id="CP003349">
    <property type="protein sequence ID" value="AFD08617.1"/>
    <property type="molecule type" value="Genomic_DNA"/>
</dbReference>
<dbReference type="HOGENOM" id="CLU_1676254_0_0_10"/>
<proteinExistence type="predicted"/>
<evidence type="ECO:0008006" key="3">
    <source>
        <dbReference type="Google" id="ProtNLM"/>
    </source>
</evidence>
<dbReference type="OrthoDB" id="1043604at2"/>
<dbReference type="Proteomes" id="UP000007590">
    <property type="component" value="Chromosome"/>
</dbReference>